<evidence type="ECO:0000313" key="2">
    <source>
        <dbReference type="Ensembl" id="ENSMMOP00000020312.1"/>
    </source>
</evidence>
<reference evidence="2" key="2">
    <citation type="submission" date="2025-09" db="UniProtKB">
        <authorList>
            <consortium name="Ensembl"/>
        </authorList>
    </citation>
    <scope>IDENTIFICATION</scope>
</reference>
<dbReference type="AlphaFoldDB" id="A0A3Q4BJW0"/>
<dbReference type="Ensembl" id="ENSMMOT00000020646.1">
    <property type="protein sequence ID" value="ENSMMOP00000020312.1"/>
    <property type="gene ID" value="ENSMMOG00000015430.1"/>
</dbReference>
<protein>
    <recommendedName>
        <fullName evidence="4">Calponin-homology (CH) domain-containing protein</fullName>
    </recommendedName>
</protein>
<accession>A0A3Q4BJW0</accession>
<dbReference type="Proteomes" id="UP000261620">
    <property type="component" value="Unplaced"/>
</dbReference>
<dbReference type="PROSITE" id="PS00019">
    <property type="entry name" value="ACTININ_1"/>
    <property type="match status" value="1"/>
</dbReference>
<name>A0A3Q4BJW0_MOLML</name>
<organism evidence="2 3">
    <name type="scientific">Mola mola</name>
    <name type="common">Ocean sunfish</name>
    <name type="synonym">Tetraodon mola</name>
    <dbReference type="NCBI Taxonomy" id="94237"/>
    <lineage>
        <taxon>Eukaryota</taxon>
        <taxon>Metazoa</taxon>
        <taxon>Chordata</taxon>
        <taxon>Craniata</taxon>
        <taxon>Vertebrata</taxon>
        <taxon>Euteleostomi</taxon>
        <taxon>Actinopterygii</taxon>
        <taxon>Neopterygii</taxon>
        <taxon>Teleostei</taxon>
        <taxon>Neoteleostei</taxon>
        <taxon>Acanthomorphata</taxon>
        <taxon>Eupercaria</taxon>
        <taxon>Tetraodontiformes</taxon>
        <taxon>Molidae</taxon>
        <taxon>Mola</taxon>
    </lineage>
</organism>
<evidence type="ECO:0008006" key="4">
    <source>
        <dbReference type="Google" id="ProtNLM"/>
    </source>
</evidence>
<evidence type="ECO:0000256" key="1">
    <source>
        <dbReference type="SAM" id="SignalP"/>
    </source>
</evidence>
<feature type="chain" id="PRO_5018707956" description="Calponin-homology (CH) domain-containing protein" evidence="1">
    <location>
        <begin position="24"/>
        <end position="68"/>
    </location>
</feature>
<dbReference type="SUPFAM" id="SSF47576">
    <property type="entry name" value="Calponin-homology domain, CH-domain"/>
    <property type="match status" value="1"/>
</dbReference>
<keyword evidence="1" id="KW-0732">Signal</keyword>
<keyword evidence="3" id="KW-1185">Reference proteome</keyword>
<evidence type="ECO:0000313" key="3">
    <source>
        <dbReference type="Proteomes" id="UP000261620"/>
    </source>
</evidence>
<feature type="signal peptide" evidence="1">
    <location>
        <begin position="1"/>
        <end position="23"/>
    </location>
</feature>
<dbReference type="InterPro" id="IPR001589">
    <property type="entry name" value="Actinin_actin-bd_CS"/>
</dbReference>
<reference evidence="2" key="1">
    <citation type="submission" date="2025-08" db="UniProtKB">
        <authorList>
            <consortium name="Ensembl"/>
        </authorList>
    </citation>
    <scope>IDENTIFICATION</scope>
</reference>
<proteinExistence type="predicted"/>
<dbReference type="Gene3D" id="1.10.418.10">
    <property type="entry name" value="Calponin-like domain"/>
    <property type="match status" value="1"/>
</dbReference>
<sequence length="68" mass="7963">MCSHFVYCIIQLLFFLCVCVCLSVPLKVEHEQIQKRTFTNWINAQLSKVSKYLISFTQQKHLARKGLS</sequence>
<dbReference type="InterPro" id="IPR036872">
    <property type="entry name" value="CH_dom_sf"/>
</dbReference>